<sequence length="345" mass="39234">MKKYSFLLVSMCFFFACSKKNSPLVSSPPINPIDISPVPTSELIFNSGFENTTIIQTNAQMDEFRGKDLTFSTKNDWVTDFANHPNVGYVRNYYEEGDSTQRRARIVAEPLNPSNKVLNYKLLTPHIAIPASSQYTVNGIVFDKKARIQMDIYGNTDLKEVYQSVRLFIPTDFNKLVNSAYPASGDWITLFEFWNNAQWNPGATYPFRFGVTLSKIAPGTVGSPFFFKVEAQKLVSGFVTVWEKSNTGFQAPIGKWMTIEYYIKDGNKGNGRFYFAVTPDGGTKTVVYDLKEDTCHPDDPNPDGLGDINPIKLYTSNNMVNQMNARNGIFQVYWDDFKFWKNKRP</sequence>
<accession>A0ABV8PE20</accession>
<organism evidence="2 3">
    <name type="scientific">Pedobacter lithocola</name>
    <dbReference type="NCBI Taxonomy" id="1908239"/>
    <lineage>
        <taxon>Bacteria</taxon>
        <taxon>Pseudomonadati</taxon>
        <taxon>Bacteroidota</taxon>
        <taxon>Sphingobacteriia</taxon>
        <taxon>Sphingobacteriales</taxon>
        <taxon>Sphingobacteriaceae</taxon>
        <taxon>Pedobacter</taxon>
    </lineage>
</organism>
<dbReference type="RefSeq" id="WP_167515688.1">
    <property type="nucleotide sequence ID" value="NZ_JBHSBW010000016.1"/>
</dbReference>
<keyword evidence="1" id="KW-0732">Signal</keyword>
<name>A0ABV8PE20_9SPHI</name>
<dbReference type="PROSITE" id="PS51257">
    <property type="entry name" value="PROKAR_LIPOPROTEIN"/>
    <property type="match status" value="1"/>
</dbReference>
<protein>
    <submittedName>
        <fullName evidence="2">Uncharacterized protein</fullName>
    </submittedName>
</protein>
<comment type="caution">
    <text evidence="2">The sequence shown here is derived from an EMBL/GenBank/DDBJ whole genome shotgun (WGS) entry which is preliminary data.</text>
</comment>
<feature type="chain" id="PRO_5045337695" evidence="1">
    <location>
        <begin position="20"/>
        <end position="345"/>
    </location>
</feature>
<feature type="signal peptide" evidence="1">
    <location>
        <begin position="1"/>
        <end position="19"/>
    </location>
</feature>
<evidence type="ECO:0000313" key="2">
    <source>
        <dbReference type="EMBL" id="MFC4213570.1"/>
    </source>
</evidence>
<dbReference type="Proteomes" id="UP001595789">
    <property type="component" value="Unassembled WGS sequence"/>
</dbReference>
<keyword evidence="3" id="KW-1185">Reference proteome</keyword>
<proteinExistence type="predicted"/>
<dbReference type="EMBL" id="JBHSBW010000016">
    <property type="protein sequence ID" value="MFC4213570.1"/>
    <property type="molecule type" value="Genomic_DNA"/>
</dbReference>
<evidence type="ECO:0000256" key="1">
    <source>
        <dbReference type="SAM" id="SignalP"/>
    </source>
</evidence>
<gene>
    <name evidence="2" type="ORF">ACFOWA_20435</name>
</gene>
<evidence type="ECO:0000313" key="3">
    <source>
        <dbReference type="Proteomes" id="UP001595789"/>
    </source>
</evidence>
<reference evidence="3" key="1">
    <citation type="journal article" date="2019" name="Int. J. Syst. Evol. Microbiol.">
        <title>The Global Catalogue of Microorganisms (GCM) 10K type strain sequencing project: providing services to taxonomists for standard genome sequencing and annotation.</title>
        <authorList>
            <consortium name="The Broad Institute Genomics Platform"/>
            <consortium name="The Broad Institute Genome Sequencing Center for Infectious Disease"/>
            <person name="Wu L."/>
            <person name="Ma J."/>
        </authorList>
    </citation>
    <scope>NUCLEOTIDE SEQUENCE [LARGE SCALE GENOMIC DNA]</scope>
    <source>
        <strain evidence="3">CCM 8691</strain>
    </source>
</reference>